<sequence>MKYNVPPSGAAVGLVPHTDKNALTILCQNDVQGLEIMSKDGAWTHVVVPPGCFLVVVGDILKAWSNGRMHAVKHKVTISGTKDRYSCGLFTLPKEGALVEVPKELVDSSHPILYKPFSYADYVAYFMSNVRDDALEMYAGVGPSSEI</sequence>
<evidence type="ECO:0000259" key="1">
    <source>
        <dbReference type="PROSITE" id="PS51471"/>
    </source>
</evidence>
<dbReference type="AlphaFoldDB" id="A0A7N1A7U2"/>
<protein>
    <recommendedName>
        <fullName evidence="1">Fe2OG dioxygenase domain-containing protein</fullName>
    </recommendedName>
</protein>
<dbReference type="PROSITE" id="PS51471">
    <property type="entry name" value="FE2OG_OXY"/>
    <property type="match status" value="1"/>
</dbReference>
<reference evidence="2" key="1">
    <citation type="submission" date="2021-01" db="UniProtKB">
        <authorList>
            <consortium name="EnsemblPlants"/>
        </authorList>
    </citation>
    <scope>IDENTIFICATION</scope>
</reference>
<dbReference type="EnsemblPlants" id="Kaladp1006s0010.1.v1.1">
    <property type="protein sequence ID" value="Kaladp1006s0010.1.v1.1"/>
    <property type="gene ID" value="Kaladp1006s0010.v1.1"/>
</dbReference>
<dbReference type="OMA" id="ITIICED"/>
<dbReference type="SUPFAM" id="SSF51197">
    <property type="entry name" value="Clavaminate synthase-like"/>
    <property type="match status" value="1"/>
</dbReference>
<dbReference type="Pfam" id="PF03171">
    <property type="entry name" value="2OG-FeII_Oxy"/>
    <property type="match status" value="1"/>
</dbReference>
<dbReference type="InterPro" id="IPR044861">
    <property type="entry name" value="IPNS-like_FE2OG_OXY"/>
</dbReference>
<dbReference type="InterPro" id="IPR005123">
    <property type="entry name" value="Oxoglu/Fe-dep_dioxygenase_dom"/>
</dbReference>
<feature type="domain" description="Fe2OG dioxygenase" evidence="1">
    <location>
        <begin position="1"/>
        <end position="93"/>
    </location>
</feature>
<dbReference type="Proteomes" id="UP000594263">
    <property type="component" value="Unplaced"/>
</dbReference>
<dbReference type="PANTHER" id="PTHR47990">
    <property type="entry name" value="2-OXOGLUTARATE (2OG) AND FE(II)-DEPENDENT OXYGENASE SUPERFAMILY PROTEIN-RELATED"/>
    <property type="match status" value="1"/>
</dbReference>
<dbReference type="InterPro" id="IPR050231">
    <property type="entry name" value="Iron_ascorbate_oxido_reductase"/>
</dbReference>
<accession>A0A7N1A7U2</accession>
<keyword evidence="3" id="KW-1185">Reference proteome</keyword>
<dbReference type="InterPro" id="IPR027443">
    <property type="entry name" value="IPNS-like_sf"/>
</dbReference>
<name>A0A7N1A7U2_KALFE</name>
<dbReference type="Gene3D" id="2.60.120.330">
    <property type="entry name" value="B-lactam Antibiotic, Isopenicillin N Synthase, Chain"/>
    <property type="match status" value="1"/>
</dbReference>
<dbReference type="Gramene" id="Kaladp1006s0010.1.v1.1">
    <property type="protein sequence ID" value="Kaladp1006s0010.1.v1.1"/>
    <property type="gene ID" value="Kaladp1006s0010.v1.1"/>
</dbReference>
<proteinExistence type="predicted"/>
<evidence type="ECO:0000313" key="2">
    <source>
        <dbReference type="EnsemblPlants" id="Kaladp1006s0010.1.v1.1"/>
    </source>
</evidence>
<organism evidence="2 3">
    <name type="scientific">Kalanchoe fedtschenkoi</name>
    <name type="common">Lavender scallops</name>
    <name type="synonym">South American air plant</name>
    <dbReference type="NCBI Taxonomy" id="63787"/>
    <lineage>
        <taxon>Eukaryota</taxon>
        <taxon>Viridiplantae</taxon>
        <taxon>Streptophyta</taxon>
        <taxon>Embryophyta</taxon>
        <taxon>Tracheophyta</taxon>
        <taxon>Spermatophyta</taxon>
        <taxon>Magnoliopsida</taxon>
        <taxon>eudicotyledons</taxon>
        <taxon>Gunneridae</taxon>
        <taxon>Pentapetalae</taxon>
        <taxon>Saxifragales</taxon>
        <taxon>Crassulaceae</taxon>
        <taxon>Kalanchoe</taxon>
    </lineage>
</organism>
<evidence type="ECO:0000313" key="3">
    <source>
        <dbReference type="Proteomes" id="UP000594263"/>
    </source>
</evidence>